<dbReference type="FunFam" id="2.60.40.60:FF:000038">
    <property type="entry name" value="Cadherin EGF LAG seven-pass G-type receptor 3"/>
    <property type="match status" value="1"/>
</dbReference>
<dbReference type="InterPro" id="IPR000152">
    <property type="entry name" value="EGF-type_Asp/Asn_hydroxyl_site"/>
</dbReference>
<keyword evidence="7" id="KW-0597">Phosphoprotein</keyword>
<evidence type="ECO:0000259" key="30">
    <source>
        <dbReference type="PROSITE" id="PS50261"/>
    </source>
</evidence>
<dbReference type="Pfam" id="PF01825">
    <property type="entry name" value="GPS"/>
    <property type="match status" value="1"/>
</dbReference>
<accession>A0A8C1N9D5</accession>
<keyword evidence="12 24" id="KW-1133">Transmembrane helix</keyword>
<feature type="disulfide bond" evidence="23">
    <location>
        <begin position="1772"/>
        <end position="1784"/>
    </location>
</feature>
<dbReference type="GO" id="GO:0005509">
    <property type="term" value="F:calcium ion binding"/>
    <property type="evidence" value="ECO:0007669"/>
    <property type="project" value="UniProtKB-UniRule"/>
</dbReference>
<dbReference type="SMART" id="SM00179">
    <property type="entry name" value="EGF_CA"/>
    <property type="match status" value="4"/>
</dbReference>
<dbReference type="Pfam" id="PF23592">
    <property type="entry name" value="Cadherin_CELSR2_9th"/>
    <property type="match status" value="1"/>
</dbReference>
<dbReference type="FunFam" id="2.10.25.10:FF:000156">
    <property type="entry name" value="cadherin EGF LAG seven-pass G-type receptor 2"/>
    <property type="match status" value="1"/>
</dbReference>
<dbReference type="InterPro" id="IPR015919">
    <property type="entry name" value="Cadherin-like_sf"/>
</dbReference>
<dbReference type="SMART" id="SM00303">
    <property type="entry name" value="GPS"/>
    <property type="match status" value="1"/>
</dbReference>
<comment type="function">
    <text evidence="1">Receptor that may have an important role in cell/cell signaling during nervous system formation.</text>
</comment>
<feature type="transmembrane region" description="Helical" evidence="24">
    <location>
        <begin position="2382"/>
        <end position="2401"/>
    </location>
</feature>
<dbReference type="FunFam" id="2.60.120.200:FF:000059">
    <property type="entry name" value="Cadherin EGF LAG seven-pass G-type receptor 1"/>
    <property type="match status" value="1"/>
</dbReference>
<dbReference type="FunFam" id="2.60.40.60:FF:000040">
    <property type="entry name" value="cadherin EGF LAG seven-pass G-type receptor 3"/>
    <property type="match status" value="1"/>
</dbReference>
<feature type="transmembrane region" description="Helical" evidence="24">
    <location>
        <begin position="2421"/>
        <end position="2443"/>
    </location>
</feature>
<dbReference type="GO" id="GO:0007156">
    <property type="term" value="P:homophilic cell adhesion via plasma membrane adhesion molecules"/>
    <property type="evidence" value="ECO:0007669"/>
    <property type="project" value="InterPro"/>
</dbReference>
<dbReference type="Gene3D" id="4.10.1240.10">
    <property type="entry name" value="GPCR, family 2, extracellular hormone receptor domain"/>
    <property type="match status" value="1"/>
</dbReference>
<reference evidence="32" key="1">
    <citation type="submission" date="2025-08" db="UniProtKB">
        <authorList>
            <consortium name="Ensembl"/>
        </authorList>
    </citation>
    <scope>IDENTIFICATION</scope>
</reference>
<keyword evidence="13" id="KW-0297">G-protein coupled receptor</keyword>
<feature type="domain" description="EGF-like" evidence="26">
    <location>
        <begin position="1147"/>
        <end position="1183"/>
    </location>
</feature>
<dbReference type="InterPro" id="IPR056286">
    <property type="entry name" value="Cadherin_CELSR1-3_9th"/>
</dbReference>
<keyword evidence="9" id="KW-0732">Signal</keyword>
<proteinExistence type="inferred from homology"/>
<dbReference type="SUPFAM" id="SSF49313">
    <property type="entry name" value="Cadherin-like"/>
    <property type="match status" value="9"/>
</dbReference>
<dbReference type="GO" id="GO:0007166">
    <property type="term" value="P:cell surface receptor signaling pathway"/>
    <property type="evidence" value="ECO:0007669"/>
    <property type="project" value="InterPro"/>
</dbReference>
<dbReference type="FunFam" id="2.60.40.60:FF:000023">
    <property type="entry name" value="Cadherin EGF LAG seven-pass G-type receptor 3"/>
    <property type="match status" value="2"/>
</dbReference>
<dbReference type="PRINTS" id="PR00249">
    <property type="entry name" value="GPCRSECRETIN"/>
</dbReference>
<dbReference type="FunFam" id="2.60.120.200:FF:000020">
    <property type="entry name" value="Cadherin EGF LAG seven-pass G-type receptor 2"/>
    <property type="match status" value="1"/>
</dbReference>
<feature type="transmembrane region" description="Helical" evidence="24">
    <location>
        <begin position="2339"/>
        <end position="2361"/>
    </location>
</feature>
<feature type="domain" description="EGF-like" evidence="26">
    <location>
        <begin position="1187"/>
        <end position="1225"/>
    </location>
</feature>
<keyword evidence="18" id="KW-0807">Transducer</keyword>
<comment type="subcellular location">
    <subcellularLocation>
        <location evidence="2">Cell membrane</location>
        <topology evidence="2">Multi-pass membrane protein</topology>
    </subcellularLocation>
</comment>
<dbReference type="InterPro" id="IPR057244">
    <property type="entry name" value="GAIN_B"/>
</dbReference>
<feature type="transmembrane region" description="Helical" evidence="24">
    <location>
        <begin position="2450"/>
        <end position="2471"/>
    </location>
</feature>
<dbReference type="Gene3D" id="2.60.220.50">
    <property type="match status" value="1"/>
</dbReference>
<dbReference type="SMART" id="SM00282">
    <property type="entry name" value="LamG"/>
    <property type="match status" value="2"/>
</dbReference>
<evidence type="ECO:0000256" key="16">
    <source>
        <dbReference type="ARBA" id="ARBA00023170"/>
    </source>
</evidence>
<dbReference type="Pfam" id="PF00028">
    <property type="entry name" value="Cadherin"/>
    <property type="match status" value="8"/>
</dbReference>
<evidence type="ECO:0000256" key="17">
    <source>
        <dbReference type="ARBA" id="ARBA00023180"/>
    </source>
</evidence>
<dbReference type="SMART" id="SM00181">
    <property type="entry name" value="EGF"/>
    <property type="match status" value="6"/>
</dbReference>
<dbReference type="FunFam" id="2.10.25.10:FF:000113">
    <property type="entry name" value="Cadherin, EGF LAG seven-pass G-type receptor 3"/>
    <property type="match status" value="1"/>
</dbReference>
<dbReference type="SUPFAM" id="SSF57196">
    <property type="entry name" value="EGF/Laminin"/>
    <property type="match status" value="3"/>
</dbReference>
<dbReference type="PROSITE" id="PS50261">
    <property type="entry name" value="G_PROTEIN_RECEP_F2_4"/>
    <property type="match status" value="1"/>
</dbReference>
<dbReference type="InterPro" id="IPR017981">
    <property type="entry name" value="GPCR_2-like_7TM"/>
</dbReference>
<feature type="disulfide bond" evidence="22">
    <location>
        <begin position="1667"/>
        <end position="1676"/>
    </location>
</feature>
<evidence type="ECO:0000256" key="1">
    <source>
        <dbReference type="ARBA" id="ARBA00002066"/>
    </source>
</evidence>
<evidence type="ECO:0000259" key="28">
    <source>
        <dbReference type="PROSITE" id="PS50221"/>
    </source>
</evidence>
<evidence type="ECO:0000256" key="2">
    <source>
        <dbReference type="ARBA" id="ARBA00004651"/>
    </source>
</evidence>
<dbReference type="PROSITE" id="PS50026">
    <property type="entry name" value="EGF_3"/>
    <property type="match status" value="5"/>
</dbReference>
<evidence type="ECO:0000313" key="33">
    <source>
        <dbReference type="Proteomes" id="UP000694427"/>
    </source>
</evidence>
<evidence type="ECO:0000313" key="32">
    <source>
        <dbReference type="Ensembl" id="ENSCCRP00010087435.1"/>
    </source>
</evidence>
<dbReference type="CDD" id="cd11304">
    <property type="entry name" value="Cadherin_repeat"/>
    <property type="match status" value="9"/>
</dbReference>
<dbReference type="GO" id="GO:0009653">
    <property type="term" value="P:anatomical structure morphogenesis"/>
    <property type="evidence" value="ECO:0007669"/>
    <property type="project" value="UniProtKB-ARBA"/>
</dbReference>
<evidence type="ECO:0000256" key="8">
    <source>
        <dbReference type="ARBA" id="ARBA00022692"/>
    </source>
</evidence>
<evidence type="ECO:0000256" key="19">
    <source>
        <dbReference type="ARBA" id="ARBA00023278"/>
    </source>
</evidence>
<dbReference type="InterPro" id="IPR046338">
    <property type="entry name" value="GAIN_dom_sf"/>
</dbReference>
<evidence type="ECO:0000259" key="25">
    <source>
        <dbReference type="PROSITE" id="PS50025"/>
    </source>
</evidence>
<dbReference type="Pfam" id="PF16489">
    <property type="entry name" value="GAIN"/>
    <property type="match status" value="1"/>
</dbReference>
<dbReference type="Gene3D" id="1.20.1070.10">
    <property type="entry name" value="Rhodopsin 7-helix transmembrane proteins"/>
    <property type="match status" value="1"/>
</dbReference>
<evidence type="ECO:0000256" key="14">
    <source>
        <dbReference type="ARBA" id="ARBA00023136"/>
    </source>
</evidence>
<feature type="domain" description="Laminin G" evidence="25">
    <location>
        <begin position="1226"/>
        <end position="1430"/>
    </location>
</feature>
<dbReference type="GO" id="GO:0048513">
    <property type="term" value="P:animal organ development"/>
    <property type="evidence" value="ECO:0007669"/>
    <property type="project" value="UniProtKB-ARBA"/>
</dbReference>
<keyword evidence="5" id="KW-1003">Cell membrane</keyword>
<dbReference type="InterPro" id="IPR001879">
    <property type="entry name" value="GPCR_2_extracellular_dom"/>
</dbReference>
<keyword evidence="4" id="KW-0217">Developmental protein</keyword>
<dbReference type="SUPFAM" id="SSF49899">
    <property type="entry name" value="Concanavalin A-like lectins/glucanases"/>
    <property type="match status" value="2"/>
</dbReference>
<dbReference type="Gene3D" id="2.10.25.10">
    <property type="entry name" value="Laminin"/>
    <property type="match status" value="6"/>
</dbReference>
<evidence type="ECO:0000256" key="3">
    <source>
        <dbReference type="ARBA" id="ARBA00010933"/>
    </source>
</evidence>
<evidence type="ECO:0000256" key="12">
    <source>
        <dbReference type="ARBA" id="ARBA00022989"/>
    </source>
</evidence>
<feature type="domain" description="Cadherin" evidence="31">
    <location>
        <begin position="678"/>
        <end position="783"/>
    </location>
</feature>
<dbReference type="InterPro" id="IPR013320">
    <property type="entry name" value="ConA-like_dom_sf"/>
</dbReference>
<dbReference type="FunFam" id="2.60.40.60:FF:000029">
    <property type="entry name" value="Cadherin EGF LAG seven-pass G-type receptor 3"/>
    <property type="match status" value="1"/>
</dbReference>
<evidence type="ECO:0000259" key="29">
    <source>
        <dbReference type="PROSITE" id="PS50227"/>
    </source>
</evidence>
<feature type="domain" description="Cadherin" evidence="31">
    <location>
        <begin position="908"/>
        <end position="1008"/>
    </location>
</feature>
<dbReference type="FunFam" id="1.25.40.610:FF:000005">
    <property type="entry name" value="cadherin EGF LAG seven-pass G-type receptor 2"/>
    <property type="match status" value="1"/>
</dbReference>
<feature type="domain" description="Cadherin" evidence="31">
    <location>
        <begin position="473"/>
        <end position="574"/>
    </location>
</feature>
<dbReference type="CDD" id="cd00054">
    <property type="entry name" value="EGF_CA"/>
    <property type="match status" value="4"/>
</dbReference>
<dbReference type="FunFam" id="2.60.40.60:FF:000044">
    <property type="entry name" value="Cadherin, EGF LAG seven-pass G-type receptor 3"/>
    <property type="match status" value="1"/>
</dbReference>
<keyword evidence="10" id="KW-0677">Repeat</keyword>
<comment type="caution">
    <text evidence="22">Lacks conserved residue(s) required for the propagation of feature annotation.</text>
</comment>
<dbReference type="CDD" id="cd00110">
    <property type="entry name" value="LamG"/>
    <property type="match status" value="2"/>
</dbReference>
<evidence type="ECO:0000256" key="20">
    <source>
        <dbReference type="ARBA" id="ARBA00023292"/>
    </source>
</evidence>
<dbReference type="PROSITE" id="PS50221">
    <property type="entry name" value="GAIN_B"/>
    <property type="match status" value="1"/>
</dbReference>
<keyword evidence="16" id="KW-0675">Receptor</keyword>
<evidence type="ECO:0000256" key="7">
    <source>
        <dbReference type="ARBA" id="ARBA00022553"/>
    </source>
</evidence>
<keyword evidence="19" id="KW-0379">Hydroxylation</keyword>
<dbReference type="GO" id="GO:0004930">
    <property type="term" value="F:G protein-coupled receptor activity"/>
    <property type="evidence" value="ECO:0007669"/>
    <property type="project" value="UniProtKB-KW"/>
</dbReference>
<keyword evidence="20 23" id="KW-0424">Laminin EGF-like domain</keyword>
<dbReference type="Pfam" id="PF00002">
    <property type="entry name" value="7tm_2"/>
    <property type="match status" value="1"/>
</dbReference>
<feature type="disulfide bond" evidence="23">
    <location>
        <begin position="1793"/>
        <end position="1802"/>
    </location>
</feature>
<evidence type="ECO:0000256" key="9">
    <source>
        <dbReference type="ARBA" id="ARBA00022729"/>
    </source>
</evidence>
<dbReference type="PROSITE" id="PS50268">
    <property type="entry name" value="CADHERIN_2"/>
    <property type="match status" value="9"/>
</dbReference>
<dbReference type="FunFam" id="4.10.1240.10:FF:000021">
    <property type="entry name" value="Cadherin EGF LAG seven-pass G-type receptor"/>
    <property type="match status" value="1"/>
</dbReference>
<dbReference type="PROSITE" id="PS00010">
    <property type="entry name" value="ASX_HYDROXYL"/>
    <property type="match status" value="1"/>
</dbReference>
<feature type="transmembrane region" description="Helical" evidence="24">
    <location>
        <begin position="2256"/>
        <end position="2278"/>
    </location>
</feature>
<dbReference type="Ensembl" id="ENSCCRT00010096983.1">
    <property type="protein sequence ID" value="ENSCCRP00010087435.1"/>
    <property type="gene ID" value="ENSCCRG00010038133.1"/>
</dbReference>
<feature type="domain" description="Cadherin" evidence="31">
    <location>
        <begin position="575"/>
        <end position="677"/>
    </location>
</feature>
<feature type="domain" description="Cadherin" evidence="31">
    <location>
        <begin position="46"/>
        <end position="153"/>
    </location>
</feature>
<dbReference type="InterPro" id="IPR000742">
    <property type="entry name" value="EGF"/>
</dbReference>
<feature type="domain" description="Cadherin" evidence="31">
    <location>
        <begin position="262"/>
        <end position="367"/>
    </location>
</feature>
<evidence type="ECO:0000256" key="6">
    <source>
        <dbReference type="ARBA" id="ARBA00022536"/>
    </source>
</evidence>
<evidence type="ECO:0000256" key="13">
    <source>
        <dbReference type="ARBA" id="ARBA00023040"/>
    </source>
</evidence>
<dbReference type="Pfam" id="PF00008">
    <property type="entry name" value="EGF"/>
    <property type="match status" value="3"/>
</dbReference>
<feature type="domain" description="Cadherin" evidence="31">
    <location>
        <begin position="154"/>
        <end position="261"/>
    </location>
</feature>
<dbReference type="PROSITE" id="PS50227">
    <property type="entry name" value="G_PROTEIN_RECEP_F2_3"/>
    <property type="match status" value="1"/>
</dbReference>
<dbReference type="PROSITE" id="PS50025">
    <property type="entry name" value="LAM_G_DOMAIN"/>
    <property type="match status" value="2"/>
</dbReference>
<dbReference type="Gene3D" id="2.170.300.10">
    <property type="entry name" value="Tie2 ligand-binding domain superfamily"/>
    <property type="match status" value="1"/>
</dbReference>
<evidence type="ECO:0000259" key="27">
    <source>
        <dbReference type="PROSITE" id="PS50027"/>
    </source>
</evidence>
<keyword evidence="15 22" id="KW-1015">Disulfide bond</keyword>
<dbReference type="SMART" id="SM00180">
    <property type="entry name" value="EGF_Lam"/>
    <property type="match status" value="1"/>
</dbReference>
<dbReference type="FunFam" id="2.10.25.10:FF:000011">
    <property type="entry name" value="Cadherin EGF LAG seven-pass G-type receptor"/>
    <property type="match status" value="1"/>
</dbReference>
<dbReference type="GO" id="GO:0007399">
    <property type="term" value="P:nervous system development"/>
    <property type="evidence" value="ECO:0007669"/>
    <property type="project" value="UniProtKB-ARBA"/>
</dbReference>
<evidence type="ECO:0000256" key="4">
    <source>
        <dbReference type="ARBA" id="ARBA00022473"/>
    </source>
</evidence>
<dbReference type="SMART" id="SM00008">
    <property type="entry name" value="HormR"/>
    <property type="match status" value="1"/>
</dbReference>
<dbReference type="PROSITE" id="PS01186">
    <property type="entry name" value="EGF_2"/>
    <property type="match status" value="2"/>
</dbReference>
<evidence type="ECO:0000256" key="5">
    <source>
        <dbReference type="ARBA" id="ARBA00022475"/>
    </source>
</evidence>
<evidence type="ECO:0000259" key="26">
    <source>
        <dbReference type="PROSITE" id="PS50026"/>
    </source>
</evidence>
<dbReference type="InterPro" id="IPR001881">
    <property type="entry name" value="EGF-like_Ca-bd_dom"/>
</dbReference>
<feature type="domain" description="Cadherin" evidence="31">
    <location>
        <begin position="784"/>
        <end position="885"/>
    </location>
</feature>
<dbReference type="CDD" id="cd00055">
    <property type="entry name" value="EGF_Lam"/>
    <property type="match status" value="1"/>
</dbReference>
<keyword evidence="33" id="KW-1185">Reference proteome</keyword>
<dbReference type="InterPro" id="IPR020894">
    <property type="entry name" value="Cadherin_CS"/>
</dbReference>
<feature type="disulfide bond" evidence="22">
    <location>
        <begin position="1459"/>
        <end position="1468"/>
    </location>
</feature>
<name>A0A8C1N9D5_CYPCA</name>
<protein>
    <submittedName>
        <fullName evidence="32">Cadherin EGF LAG seven-pass G-type receptor 1b</fullName>
    </submittedName>
</protein>
<dbReference type="InterPro" id="IPR032471">
    <property type="entry name" value="AGRL2-4_GAIN_subdom_A"/>
</dbReference>
<dbReference type="InterPro" id="IPR000832">
    <property type="entry name" value="GPCR_2_secretin-like"/>
</dbReference>
<dbReference type="FunFam" id="2.60.40.60:FF:000013">
    <property type="entry name" value="Cadherin EGF LAG seven-pass G-type receptor"/>
    <property type="match status" value="1"/>
</dbReference>
<feature type="domain" description="EGF-like" evidence="26">
    <location>
        <begin position="1641"/>
        <end position="1677"/>
    </location>
</feature>
<dbReference type="InterPro" id="IPR001791">
    <property type="entry name" value="Laminin_G"/>
</dbReference>
<keyword evidence="14 24" id="KW-0472">Membrane</keyword>
<feature type="disulfide bond" evidence="23">
    <location>
        <begin position="1774"/>
        <end position="1791"/>
    </location>
</feature>
<dbReference type="Pfam" id="PF00053">
    <property type="entry name" value="EGF_laminin"/>
    <property type="match status" value="1"/>
</dbReference>
<keyword evidence="17" id="KW-0325">Glycoprotein</keyword>
<evidence type="ECO:0000256" key="22">
    <source>
        <dbReference type="PROSITE-ProRule" id="PRU00076"/>
    </source>
</evidence>
<evidence type="ECO:0000256" key="21">
    <source>
        <dbReference type="PROSITE-ProRule" id="PRU00043"/>
    </source>
</evidence>
<feature type="transmembrane region" description="Helical" evidence="24">
    <location>
        <begin position="2299"/>
        <end position="2319"/>
    </location>
</feature>
<evidence type="ECO:0000256" key="10">
    <source>
        <dbReference type="ARBA" id="ARBA00022737"/>
    </source>
</evidence>
<evidence type="ECO:0000256" key="24">
    <source>
        <dbReference type="SAM" id="Phobius"/>
    </source>
</evidence>
<dbReference type="PRINTS" id="PR00205">
    <property type="entry name" value="CADHERIN"/>
</dbReference>
<evidence type="ECO:0000259" key="31">
    <source>
        <dbReference type="PROSITE" id="PS50268"/>
    </source>
</evidence>
<dbReference type="Gene3D" id="2.60.120.200">
    <property type="match status" value="2"/>
</dbReference>
<comment type="similarity">
    <text evidence="3">Belongs to the G-protein coupled receptor 2 family. LN-TM7 subfamily.</text>
</comment>
<feature type="disulfide bond" evidence="22">
    <location>
        <begin position="1705"/>
        <end position="1714"/>
    </location>
</feature>
<dbReference type="Proteomes" id="UP000694427">
    <property type="component" value="Unplaced"/>
</dbReference>
<keyword evidence="8 24" id="KW-0812">Transmembrane</keyword>
<keyword evidence="6 22" id="KW-0245">EGF-like domain</keyword>
<keyword evidence="11 21" id="KW-0106">Calcium</keyword>
<dbReference type="Gene3D" id="2.60.40.60">
    <property type="entry name" value="Cadherins"/>
    <property type="match status" value="9"/>
</dbReference>
<dbReference type="FunFam" id="2.10.25.10:FF:000089">
    <property type="entry name" value="Cadherin EGF LAG seven-pass G-type receptor 3"/>
    <property type="match status" value="1"/>
</dbReference>
<organism evidence="32 33">
    <name type="scientific">Cyprinus carpio</name>
    <name type="common">Common carp</name>
    <dbReference type="NCBI Taxonomy" id="7962"/>
    <lineage>
        <taxon>Eukaryota</taxon>
        <taxon>Metazoa</taxon>
        <taxon>Chordata</taxon>
        <taxon>Craniata</taxon>
        <taxon>Vertebrata</taxon>
        <taxon>Euteleostomi</taxon>
        <taxon>Actinopterygii</taxon>
        <taxon>Neopterygii</taxon>
        <taxon>Teleostei</taxon>
        <taxon>Ostariophysi</taxon>
        <taxon>Cypriniformes</taxon>
        <taxon>Cyprinidae</taxon>
        <taxon>Cyprininae</taxon>
        <taxon>Cyprinus</taxon>
    </lineage>
</organism>
<dbReference type="FunFam" id="2.60.40.60:FF:000010">
    <property type="entry name" value="Cadherin EGF LAG seven-pass G-type receptor 3"/>
    <property type="match status" value="2"/>
</dbReference>
<dbReference type="PANTHER" id="PTHR24026">
    <property type="entry name" value="FAT ATYPICAL CADHERIN-RELATED"/>
    <property type="match status" value="1"/>
</dbReference>
<dbReference type="GO" id="GO:0005886">
    <property type="term" value="C:plasma membrane"/>
    <property type="evidence" value="ECO:0007669"/>
    <property type="project" value="UniProtKB-SubCell"/>
</dbReference>
<dbReference type="Pfam" id="PF02210">
    <property type="entry name" value="Laminin_G_2"/>
    <property type="match status" value="2"/>
</dbReference>
<feature type="domain" description="GAIN-B" evidence="28">
    <location>
        <begin position="2020"/>
        <end position="2188"/>
    </location>
</feature>
<dbReference type="InterPro" id="IPR002126">
    <property type="entry name" value="Cadherin-like_dom"/>
</dbReference>
<evidence type="ECO:0000256" key="15">
    <source>
        <dbReference type="ARBA" id="ARBA00023157"/>
    </source>
</evidence>
<feature type="domain" description="G-protein coupled receptors family 2 profile 2" evidence="30">
    <location>
        <begin position="2195"/>
        <end position="2428"/>
    </location>
</feature>
<dbReference type="PROSITE" id="PS00022">
    <property type="entry name" value="EGF_1"/>
    <property type="match status" value="5"/>
</dbReference>
<feature type="domain" description="G-protein coupled receptors family 2 profile 1" evidence="29">
    <location>
        <begin position="1804"/>
        <end position="1877"/>
    </location>
</feature>
<evidence type="ECO:0000256" key="18">
    <source>
        <dbReference type="ARBA" id="ARBA00023224"/>
    </source>
</evidence>
<dbReference type="InterPro" id="IPR000203">
    <property type="entry name" value="GPS"/>
</dbReference>
<feature type="domain" description="EGF-like" evidence="26">
    <location>
        <begin position="1433"/>
        <end position="1469"/>
    </location>
</feature>
<dbReference type="InterPro" id="IPR036445">
    <property type="entry name" value="GPCR_2_extracell_dom_sf"/>
</dbReference>
<dbReference type="SMART" id="SM00112">
    <property type="entry name" value="CA"/>
    <property type="match status" value="9"/>
</dbReference>
<dbReference type="PROSITE" id="PS50027">
    <property type="entry name" value="EGF_LAM_2"/>
    <property type="match status" value="1"/>
</dbReference>
<evidence type="ECO:0000256" key="11">
    <source>
        <dbReference type="ARBA" id="ARBA00022837"/>
    </source>
</evidence>
<dbReference type="PANTHER" id="PTHR24026:SF36">
    <property type="entry name" value="CADHERIN EGF LAG SEVEN-PASS G-TYPE RECEPTOR 1"/>
    <property type="match status" value="1"/>
</dbReference>
<feature type="domain" description="EGF-like" evidence="26">
    <location>
        <begin position="1678"/>
        <end position="1715"/>
    </location>
</feature>
<feature type="transmembrane region" description="Helical" evidence="24">
    <location>
        <begin position="2232"/>
        <end position="2250"/>
    </location>
</feature>
<reference evidence="32" key="2">
    <citation type="submission" date="2025-09" db="UniProtKB">
        <authorList>
            <consortium name="Ensembl"/>
        </authorList>
    </citation>
    <scope>IDENTIFICATION</scope>
</reference>
<feature type="transmembrane region" description="Helical" evidence="24">
    <location>
        <begin position="2197"/>
        <end position="2220"/>
    </location>
</feature>
<dbReference type="GO" id="GO:0009952">
    <property type="term" value="P:anterior/posterior pattern specification"/>
    <property type="evidence" value="ECO:0007669"/>
    <property type="project" value="UniProtKB-ARBA"/>
</dbReference>
<dbReference type="PROSITE" id="PS00232">
    <property type="entry name" value="CADHERIN_1"/>
    <property type="match status" value="6"/>
</dbReference>
<dbReference type="InterPro" id="IPR002049">
    <property type="entry name" value="LE_dom"/>
</dbReference>
<sequence length="2472" mass="273825">MPVQHPVLNSLFVDVKLHLRREHTRSELDPWAKRQKRNVNSAPQFQLPNYQVSVPENEPSGTRVITLKAFDADDGDAGVIEYDMEALFDSRSNSLFQINPETGGITTLQPLDREVKDTHVFKVTATDRGTPKRLAIAYLTITVSDTNDHAPVFEQNEYRVSIRENVEVGFEVMTIRATDGDAPSNANMIYTIVNDDEVNTYFEIDPRNGLVKTRVRPDREVKSQYRLFVEANDQGREPGPRTATATMHIFIEDENDNYPQFSEKRYVVQVPENIAVNSQVAMVKATDKDARNNAKVHYSIINGNIKGQFYIHSPTGVIDVISPLDYEMIREYTLRVKAQDGGRPPLINGTGMVVIQVLDVNDNAPMFVSTPFQASVLENVPVGYSVLHIQAIDADSGDNAHLEYKLTETSSSFPFIINNNTGWITVSVELDRETTEFYNFGVEARDRGVPTMSSSASVSVTILDVNDNVPTFTKHLYNLKVNEDAVVGTSVLTVSAVDRDVNSVVTYQISSGNTRNRFAITSQSGGGLITLALPLDYKQERQYLLTITASDGTRQDTAQVFINVTDANTHRPVFQSANYQVLVSEDQPVGSTVVVISATDEDTGENARITYVMEDNVPQFKIDPDTGAITTQIEIDYEDQASYTLAIIARDNGIPQKSDTTYVEIIILDANDNAPQFLREIYQATVFEDAPVYTSVLQVSASDRDSGSNGRLSYTFQGGDDGEGDFFIEPYSGIIRTARKLDRENVAVYSLKAFAVDKGVPPLKAAVDIHVSVLDINDNAPVFEKDELYFYLEENSAVGSTLARISATDPDEGTNAQILYQIVEGNIPEVFQLDIFSGDLIALTDLDFETKMEYVIVVQATSAPLVSRATVHVLLVDVNDNVPILQDFEIIFNNYITNKSSSFPTGVIGKVPARDPDVSDKLLYTFVEGNDLNLLILNQDTGELKLSKDLDNNRQLEATMRVTVSDGLHQVSALCTLRVTIITDDMLTNSITVRLENMSQERFLSPLLSLFTEGVAAVLSTSPDGVFVFNVQNDTDVSGSILNVTFSALLPGGAPGRYFPSEELQEQLYLNRTLLTLISTQRVLPFDDNICLREPCENYMKCVAVLKFDSTAPFVASNTVLFRPIHPVNGLRCRCPDGFTGDYCETEVDLCYSGPCQNNGKCRTREGGYTCECPQDFTGERCEVNVRSGRCVPGVCKNGGRCVDLLVGGFLCQCPDGEYEKPYCEMTTRSFPGQSFITFRSLRQRFHFTLSFTFATRERNALLLYNGRFNERHDFIAIEIVEEQIQLTFSAGESKTTVTPFVAGGVSDGLWHTVHLHYYNKPNVGRLGIPHGPSEEKVAVVAVDDCDVAMALRFGGQIGNYSCAARGTQTGQKKSLDLTGPLLLGGVPNLPEDFPVQKRDFVGCIRNLTIDSKPIDMASFIANNGTSAGCAAKHDYCSKVVCQNGGVCVNRWNTHTCNCPLGYGGKNCEHVMPAPLHFDGHALVSWSETDITIAIPWYMGLMFRTRKSTGVLLQASAGEFSKISLMVRIVFQSFTLINPVFHDMPVSVDNGEWHHVLVELKSGKDGKDIKYIALVSLDYGMFQRTVEIGNELPGLKLKNLFIGGLLKKNGTVQAGFTGCIQVYSHTHTFTLFKGVYYGCNVPDACQSKLCPSHSHCTDNWASYTCVCEPGYFGRDCVDACLLNPCEHISSCVRKPSITRGYSCECGHNYYGQYCEHKGDQPCARGWWGYPTCGPCNCDVSKGFKRDCNKTTGECSCKDNYFRPLGADTCYPCDCFHLGAHSRTCDAVTGQCPCKMGVVGRQCNRCDNPFAEVTVGGCVVVYDGCPKAFEDGVWWPRTMFGGPAATNCPKESSGTAIRHCSDDKGWLPPELFNCTSLSFSKLKKECEDLHANASRMDGERSKSLAGLLHSATYHTDRLFGNDVRTAYQLLASVLEHESLQQGFELTATHDADFNKNIIKAGSAILDPINKEHWQKIQRSDGGTAHLLHHFEEYGNTLVQNMRKTYLRPFTIVTDNMIVALDFLDSTPPAKIEPTESFISMGGSDNVDFTSSIKKRRHAEQPDPPAVVMVMIYRSLGGLLPESYDPDRRSLRLPTRPVINTPIISVVVHRDGEPLLTPLQKPITLNFRLLETHERTKPVCVYWNHSILVAGGGAWSSKGCELVFRNSTHISCQCNHLTSFAVLMDISKREHGDVLPLKVVTYTTVSASLVALLITFLLLAILRKLRSNLHSIHKNLVAAIFLSELIFLTGINQTDSPFVCTVVAILLHYSYMCAFAWMFVEGLHIYRMLTEMRNINQGHMRFYYAIGWGIPAIITGLAVGLDPQGYGNPDFCWLSVYDTLIWSITGPISIVVLVSWFLIVLAAKASCGRCQQTEKSGAISSLRVAFLVLLLISATWLLGLMAVNSDVLSFHYLFALLSCLQVRIGMCCVNIALFTSLYSFCIAYFISHNNILYKHVLTVYAVCSCVSKALLILT</sequence>
<feature type="domain" description="Laminin G" evidence="25">
    <location>
        <begin position="1473"/>
        <end position="1645"/>
    </location>
</feature>
<feature type="disulfide bond" evidence="22">
    <location>
        <begin position="1173"/>
        <end position="1182"/>
    </location>
</feature>
<feature type="domain" description="Laminin EGF-like" evidence="27">
    <location>
        <begin position="1772"/>
        <end position="1819"/>
    </location>
</feature>
<dbReference type="PROSITE" id="PS01248">
    <property type="entry name" value="EGF_LAM_1"/>
    <property type="match status" value="1"/>
</dbReference>
<feature type="domain" description="Cadherin" evidence="31">
    <location>
        <begin position="368"/>
        <end position="472"/>
    </location>
</feature>
<evidence type="ECO:0000256" key="23">
    <source>
        <dbReference type="PROSITE-ProRule" id="PRU00460"/>
    </source>
</evidence>